<evidence type="ECO:0000256" key="5">
    <source>
        <dbReference type="ARBA" id="ARBA00022729"/>
    </source>
</evidence>
<accession>F4PSR6</accession>
<keyword evidence="7" id="KW-0297">G-protein coupled receptor</keyword>
<evidence type="ECO:0000256" key="10">
    <source>
        <dbReference type="ARBA" id="ARBA00023180"/>
    </source>
</evidence>
<dbReference type="GeneID" id="14872967"/>
<evidence type="ECO:0000256" key="2">
    <source>
        <dbReference type="ARBA" id="ARBA00005414"/>
    </source>
</evidence>
<dbReference type="GO" id="GO:0019887">
    <property type="term" value="F:protein kinase regulator activity"/>
    <property type="evidence" value="ECO:0007669"/>
    <property type="project" value="EnsemblProtists"/>
</dbReference>
<evidence type="ECO:0000313" key="15">
    <source>
        <dbReference type="Proteomes" id="UP000007797"/>
    </source>
</evidence>
<feature type="transmembrane region" description="Helical" evidence="12">
    <location>
        <begin position="511"/>
        <end position="532"/>
    </location>
</feature>
<keyword evidence="8 12" id="KW-0472">Membrane</keyword>
<reference evidence="15" key="1">
    <citation type="journal article" date="2011" name="Genome Res.">
        <title>Phylogeny-wide analysis of social amoeba genomes highlights ancient origins for complex intercellular communication.</title>
        <authorList>
            <person name="Heidel A.J."/>
            <person name="Lawal H.M."/>
            <person name="Felder M."/>
            <person name="Schilde C."/>
            <person name="Helps N.R."/>
            <person name="Tunggal B."/>
            <person name="Rivero F."/>
            <person name="John U."/>
            <person name="Schleicher M."/>
            <person name="Eichinger L."/>
            <person name="Platzer M."/>
            <person name="Noegel A.A."/>
            <person name="Schaap P."/>
            <person name="Gloeckner G."/>
        </authorList>
    </citation>
    <scope>NUCLEOTIDE SEQUENCE [LARGE SCALE GENOMIC DNA]</scope>
    <source>
        <strain evidence="15">SH3</strain>
    </source>
</reference>
<comment type="similarity">
    <text evidence="3">In the N-terminal section; belongs to the BMP lipoprotein family.</text>
</comment>
<keyword evidence="15" id="KW-1185">Reference proteome</keyword>
<evidence type="ECO:0000256" key="3">
    <source>
        <dbReference type="ARBA" id="ARBA00010620"/>
    </source>
</evidence>
<evidence type="ECO:0000256" key="1">
    <source>
        <dbReference type="ARBA" id="ARBA00004141"/>
    </source>
</evidence>
<gene>
    <name evidence="14" type="primary">grlL</name>
    <name evidence="14" type="ORF">DFA_01430</name>
</gene>
<dbReference type="Proteomes" id="UP000007797">
    <property type="component" value="Unassembled WGS sequence"/>
</dbReference>
<evidence type="ECO:0000256" key="9">
    <source>
        <dbReference type="ARBA" id="ARBA00023170"/>
    </source>
</evidence>
<keyword evidence="6 12" id="KW-1133">Transmembrane helix</keyword>
<feature type="transmembrane region" description="Helical" evidence="12">
    <location>
        <begin position="478"/>
        <end position="499"/>
    </location>
</feature>
<dbReference type="GO" id="GO:0005886">
    <property type="term" value="C:plasma membrane"/>
    <property type="evidence" value="ECO:0007669"/>
    <property type="project" value="EnsemblProtists"/>
</dbReference>
<dbReference type="GO" id="GO:1905301">
    <property type="term" value="P:regulation of macropinocytosis"/>
    <property type="evidence" value="ECO:0007669"/>
    <property type="project" value="EnsemblProtists"/>
</dbReference>
<comment type="similarity">
    <text evidence="2">In the C-terminal section; belongs to the G-protein coupled receptor 3 family. GABA-B receptor subfamily.</text>
</comment>
<proteinExistence type="inferred from homology"/>
<dbReference type="InterPro" id="IPR003760">
    <property type="entry name" value="PnrA-like"/>
</dbReference>
<keyword evidence="10" id="KW-0325">Glycoprotein</keyword>
<keyword evidence="11" id="KW-0807">Transducer</keyword>
<dbReference type="PANTHER" id="PTHR46924">
    <property type="entry name" value="METABOTROPIC GLUTAMATE RECEPTOR-LIKE PROTEIN C-RELATED-RELATED"/>
    <property type="match status" value="1"/>
</dbReference>
<dbReference type="OrthoDB" id="17569at2759"/>
<name>F4PSR6_CACFS</name>
<evidence type="ECO:0000256" key="11">
    <source>
        <dbReference type="ARBA" id="ARBA00023224"/>
    </source>
</evidence>
<feature type="transmembrane region" description="Helical" evidence="12">
    <location>
        <begin position="588"/>
        <end position="608"/>
    </location>
</feature>
<feature type="domain" description="G-protein coupled receptors family 3 profile" evidence="13">
    <location>
        <begin position="493"/>
        <end position="731"/>
    </location>
</feature>
<organism evidence="14 15">
    <name type="scientific">Cavenderia fasciculata</name>
    <name type="common">Slime mold</name>
    <name type="synonym">Dictyostelium fasciculatum</name>
    <dbReference type="NCBI Taxonomy" id="261658"/>
    <lineage>
        <taxon>Eukaryota</taxon>
        <taxon>Amoebozoa</taxon>
        <taxon>Evosea</taxon>
        <taxon>Eumycetozoa</taxon>
        <taxon>Dictyostelia</taxon>
        <taxon>Acytosteliales</taxon>
        <taxon>Cavenderiaceae</taxon>
        <taxon>Cavenderia</taxon>
    </lineage>
</organism>
<evidence type="ECO:0000259" key="13">
    <source>
        <dbReference type="PROSITE" id="PS50259"/>
    </source>
</evidence>
<dbReference type="PROSITE" id="PS50259">
    <property type="entry name" value="G_PROTEIN_RECEP_F3_4"/>
    <property type="match status" value="1"/>
</dbReference>
<dbReference type="GO" id="GO:0050829">
    <property type="term" value="P:defense response to Gram-negative bacterium"/>
    <property type="evidence" value="ECO:0007669"/>
    <property type="project" value="EnsemblProtists"/>
</dbReference>
<dbReference type="GO" id="GO:0043326">
    <property type="term" value="P:chemotaxis to folate"/>
    <property type="evidence" value="ECO:0007669"/>
    <property type="project" value="EnsemblProtists"/>
</dbReference>
<dbReference type="RefSeq" id="XP_004359394.1">
    <property type="nucleotide sequence ID" value="XM_004359337.1"/>
</dbReference>
<dbReference type="InterPro" id="IPR017978">
    <property type="entry name" value="GPCR_3_C"/>
</dbReference>
<dbReference type="STRING" id="1054147.F4PSR6"/>
<sequence length="792" mass="88488">MKFHYLSTRVFVCVNIFIASHQVLMFYSYRYQLNLLRVKLKSEAEDLDPHQTPCLLKSVKMLDTSQVLVIQFNVSSQYQDVFESVPRDIPPNITYDKPLNQLISRSVVFIIIGTLLLGTTEAQQQAPIRMGVLLEGSLRDLASNYVINKGAGETEAFLNTSGNLVVEDISTYDLAYSTISDMADRGFNYFITGADSQFDAAYDAAGDHPECFFLVAVNDHTNQERLPSLRKNMASFRRDLVAPFYLLGYIAGKVSTSVGFVVPGPPVENYYSVNAFFNGARASNAIFNLSVVSTSSYNDHDTALGAINILEQDQAITAVTQSQDDMLVSEHYLARGLNAFGSNGFAQDIRYGSRIFQSIVYDYSTIFSHFAQLIKDGNWQSTHYYATFANGFYQLSDYSYLVPAEAQADIALVFNKLVNNETDTYCCSANNLEFFDAQCVSYHDMLDMEEMYSSVTNYGYYAVPTTEVYDTAGVNNTFLAVSSIQILCGLIAIVACIIFRNKLPIAYSNILFCFGLALGAILVAVAILLWNLHEKNRGICVSRIWMASLGYTFIIGLMIVKNTRIYYKFEELLRKKSDKISPITPDRVYSWLSVLLIIDVILLAIYTGTGDPNKIDSLGLDGIGKYEYTQNCVNNLNGDITLYIILVYHGLQLLYGCYISWRTRRVDLEEFEETHEFSTVTYLISFTTFIVVPLMAGITSQRSRDAIISSVAIFTSFSSLLILLGSKFWKIYNPIQDDGLPKIALDKLPAKPKGHGISGVKNTNTNAVSEYSRNQFLTAVANPTGSSAMFDD</sequence>
<dbReference type="CDD" id="cd15047">
    <property type="entry name" value="7tmC_GABA-B-like"/>
    <property type="match status" value="1"/>
</dbReference>
<evidence type="ECO:0000256" key="8">
    <source>
        <dbReference type="ARBA" id="ARBA00023136"/>
    </source>
</evidence>
<dbReference type="KEGG" id="dfa:DFA_01430"/>
<evidence type="ECO:0000256" key="7">
    <source>
        <dbReference type="ARBA" id="ARBA00023040"/>
    </source>
</evidence>
<keyword evidence="4 12" id="KW-0812">Transmembrane</keyword>
<dbReference type="Pfam" id="PF02608">
    <property type="entry name" value="Bmp"/>
    <property type="match status" value="1"/>
</dbReference>
<dbReference type="AlphaFoldDB" id="F4PSR6"/>
<keyword evidence="5" id="KW-0732">Signal</keyword>
<dbReference type="GO" id="GO:0008104">
    <property type="term" value="P:intracellular protein localization"/>
    <property type="evidence" value="ECO:0007669"/>
    <property type="project" value="EnsemblProtists"/>
</dbReference>
<dbReference type="GO" id="GO:0001530">
    <property type="term" value="F:lipopolysaccharide binding"/>
    <property type="evidence" value="ECO:0007669"/>
    <property type="project" value="EnsemblProtists"/>
</dbReference>
<evidence type="ECO:0000256" key="4">
    <source>
        <dbReference type="ARBA" id="ARBA00022692"/>
    </source>
</evidence>
<comment type="subcellular location">
    <subcellularLocation>
        <location evidence="1">Membrane</location>
        <topology evidence="1">Multi-pass membrane protein</topology>
    </subcellularLocation>
</comment>
<dbReference type="GO" id="GO:0016045">
    <property type="term" value="P:detection of bacterium"/>
    <property type="evidence" value="ECO:0007669"/>
    <property type="project" value="EnsemblProtists"/>
</dbReference>
<dbReference type="InterPro" id="IPR051530">
    <property type="entry name" value="mGluR/GABA-B-like"/>
</dbReference>
<dbReference type="Gene3D" id="3.40.50.2300">
    <property type="match status" value="2"/>
</dbReference>
<feature type="transmembrane region" description="Helical" evidence="12">
    <location>
        <begin position="706"/>
        <end position="724"/>
    </location>
</feature>
<dbReference type="GO" id="GO:0005542">
    <property type="term" value="F:folic acid binding"/>
    <property type="evidence" value="ECO:0007669"/>
    <property type="project" value="EnsemblProtists"/>
</dbReference>
<dbReference type="PANTHER" id="PTHR46924:SF1">
    <property type="entry name" value="METABOTROPIC GLUTAMATE RECEPTOR-LIKE PROTEIN L"/>
    <property type="match status" value="1"/>
</dbReference>
<feature type="transmembrane region" description="Helical" evidence="12">
    <location>
        <begin position="680"/>
        <end position="700"/>
    </location>
</feature>
<evidence type="ECO:0000256" key="6">
    <source>
        <dbReference type="ARBA" id="ARBA00022989"/>
    </source>
</evidence>
<dbReference type="OMA" id="YEYTQNC"/>
<evidence type="ECO:0000313" key="14">
    <source>
        <dbReference type="EMBL" id="EGG21544.1"/>
    </source>
</evidence>
<dbReference type="GO" id="GO:0006911">
    <property type="term" value="P:phagocytosis, engulfment"/>
    <property type="evidence" value="ECO:0007669"/>
    <property type="project" value="EnsemblProtists"/>
</dbReference>
<dbReference type="GO" id="GO:0030838">
    <property type="term" value="P:positive regulation of actin filament polymerization"/>
    <property type="evidence" value="ECO:0007669"/>
    <property type="project" value="EnsemblProtists"/>
</dbReference>
<dbReference type="GO" id="GO:0046579">
    <property type="term" value="P:positive regulation of Ras protein signal transduction"/>
    <property type="evidence" value="ECO:0007669"/>
    <property type="project" value="EnsemblProtists"/>
</dbReference>
<protein>
    <submittedName>
        <fullName evidence="14">G-protein-coupled receptor family 3 protein 11</fullName>
    </submittedName>
</protein>
<feature type="transmembrane region" description="Helical" evidence="12">
    <location>
        <begin position="6"/>
        <end position="29"/>
    </location>
</feature>
<feature type="transmembrane region" description="Helical" evidence="12">
    <location>
        <begin position="640"/>
        <end position="659"/>
    </location>
</feature>
<feature type="transmembrane region" description="Helical" evidence="12">
    <location>
        <begin position="544"/>
        <end position="567"/>
    </location>
</feature>
<dbReference type="Pfam" id="PF00003">
    <property type="entry name" value="7tm_3"/>
    <property type="match status" value="1"/>
</dbReference>
<dbReference type="GO" id="GO:0106063">
    <property type="term" value="F:G protein-coupled folate receptor activity"/>
    <property type="evidence" value="ECO:0007669"/>
    <property type="project" value="EnsemblProtists"/>
</dbReference>
<keyword evidence="9 14" id="KW-0675">Receptor</keyword>
<evidence type="ECO:0000256" key="12">
    <source>
        <dbReference type="SAM" id="Phobius"/>
    </source>
</evidence>
<dbReference type="EMBL" id="GL883010">
    <property type="protein sequence ID" value="EGG21544.1"/>
    <property type="molecule type" value="Genomic_DNA"/>
</dbReference>